<dbReference type="KEGG" id="epo:Epro_0484"/>
<dbReference type="GO" id="GO:0016874">
    <property type="term" value="F:ligase activity"/>
    <property type="evidence" value="ECO:0007669"/>
    <property type="project" value="UniProtKB-KW"/>
</dbReference>
<name>A0A0G3WHQ7_9BACT</name>
<dbReference type="RefSeq" id="WP_052570277.1">
    <property type="nucleotide sequence ID" value="NZ_CP009498.1"/>
</dbReference>
<evidence type="ECO:0000313" key="2">
    <source>
        <dbReference type="EMBL" id="AKL97863.1"/>
    </source>
</evidence>
<dbReference type="STRING" id="1408281.Epro_0484"/>
<dbReference type="OrthoDB" id="9774653at2"/>
<accession>A0A0G3WHQ7</accession>
<keyword evidence="3" id="KW-1185">Reference proteome</keyword>
<dbReference type="EMBL" id="CP009498">
    <property type="protein sequence ID" value="AKL97863.1"/>
    <property type="molecule type" value="Genomic_DNA"/>
</dbReference>
<gene>
    <name evidence="2" type="primary">lplA</name>
    <name evidence="2" type="ORF">Epro_0484</name>
</gene>
<reference evidence="2 3" key="1">
    <citation type="submission" date="2014-09" db="EMBL/GenBank/DDBJ databases">
        <title>Complete genome sequence of Endomicrobium proavitum.</title>
        <authorList>
            <person name="Zheng H."/>
        </authorList>
    </citation>
    <scope>NUCLEOTIDE SEQUENCE [LARGE SCALE GENOMIC DNA]</scope>
    <source>
        <strain evidence="2 3">Rsa215</strain>
    </source>
</reference>
<dbReference type="InterPro" id="IPR050664">
    <property type="entry name" value="Octanoyltrans_LipM/LipL"/>
</dbReference>
<dbReference type="Pfam" id="PF21948">
    <property type="entry name" value="LplA-B_cat"/>
    <property type="match status" value="1"/>
</dbReference>
<dbReference type="AlphaFoldDB" id="A0A0G3WHQ7"/>
<sequence>MLLFIKDKPRNAAMNMAIDEVIFDNLQDDAVLRIYLWDKAYTTIGYFQKNEAEATRRLTGGLLVNHKNDVSYGFCANAQSWQHIYNQEDTYKYIHTAIKKALKALGYNSNFAQVTSQKQTLCVQTLYTDDLMYNGKKILGSCMRRRGKKILVQGSVHLQLEDAAIEKFAAEFAKNLAEILDTNFKEIKLTDAHLQKAKAIAEEKYLNDSWNKKF</sequence>
<organism evidence="2 3">
    <name type="scientific">Endomicrobium proavitum</name>
    <dbReference type="NCBI Taxonomy" id="1408281"/>
    <lineage>
        <taxon>Bacteria</taxon>
        <taxon>Pseudomonadati</taxon>
        <taxon>Elusimicrobiota</taxon>
        <taxon>Endomicrobiia</taxon>
        <taxon>Endomicrobiales</taxon>
        <taxon>Endomicrobiaceae</taxon>
        <taxon>Endomicrobium</taxon>
    </lineage>
</organism>
<dbReference type="SUPFAM" id="SSF55681">
    <property type="entry name" value="Class II aaRS and biotin synthetases"/>
    <property type="match status" value="1"/>
</dbReference>
<keyword evidence="2" id="KW-0436">Ligase</keyword>
<dbReference type="InterPro" id="IPR045864">
    <property type="entry name" value="aa-tRNA-synth_II/BPL/LPL"/>
</dbReference>
<dbReference type="PANTHER" id="PTHR43679">
    <property type="entry name" value="OCTANOYLTRANSFERASE LIPM-RELATED"/>
    <property type="match status" value="1"/>
</dbReference>
<dbReference type="PANTHER" id="PTHR43679:SF2">
    <property type="entry name" value="OCTANOYL-[GCVH]:PROTEIN N-OCTANOYLTRANSFERASE"/>
    <property type="match status" value="1"/>
</dbReference>
<feature type="domain" description="BPL/LPL catalytic" evidence="1">
    <location>
        <begin position="11"/>
        <end position="169"/>
    </location>
</feature>
<dbReference type="Proteomes" id="UP000035337">
    <property type="component" value="Chromosome"/>
</dbReference>
<dbReference type="Gene3D" id="3.30.930.10">
    <property type="entry name" value="Bira Bifunctional Protein, Domain 2"/>
    <property type="match status" value="1"/>
</dbReference>
<proteinExistence type="predicted"/>
<protein>
    <submittedName>
        <fullName evidence="2">Lipoate-protein ligase A-like protein</fullName>
    </submittedName>
</protein>
<evidence type="ECO:0000259" key="1">
    <source>
        <dbReference type="Pfam" id="PF21948"/>
    </source>
</evidence>
<evidence type="ECO:0000313" key="3">
    <source>
        <dbReference type="Proteomes" id="UP000035337"/>
    </source>
</evidence>
<dbReference type="InterPro" id="IPR004143">
    <property type="entry name" value="BPL_LPL_catalytic"/>
</dbReference>